<comment type="caution">
    <text evidence="1">The sequence shown here is derived from an EMBL/GenBank/DDBJ whole genome shotgun (WGS) entry which is preliminary data.</text>
</comment>
<evidence type="ECO:0000313" key="2">
    <source>
        <dbReference type="Proteomes" id="UP000790377"/>
    </source>
</evidence>
<gene>
    <name evidence="1" type="ORF">BJ138DRAFT_483961</name>
</gene>
<accession>A0ACB8A353</accession>
<sequence>MSHSTTDSIPVAVVGRERTTIASVLCLCSPTIVEFNSPLFNKRGLEWQFFLRKTQSVPTCIEISRKGRGKWRQGTNTTKTSFVLSSQWRCRDHNLRRATIDVTVGLKYSGSENDGPWSENDDPWNEDHWHDGDNMWDDPPKPTNITLDPNSPAEYEVGRWSDSDLEKVVALSFTVTILETPLKKGSHVSLFRSTVSAHPINSRSTSSALAMTPSNLGPSMARAAMLILAQSLNTGAFFNMKFVACSRRRNSNRPGVIQLVYAQTTVLEAVSRNLALDSIAIREDGLFWGAGDHPGERMMEIMDDYEYESDSDLDEGEDNDNASVEEQGTSSVSDEKRSDLEDSEIYAQTDLHDQQSHGVAAIPTEFEPPTNITSIVYVKGTAYKTWRAFIHYCYTGHIGFLPLKSSEAVSKRPTQDEEDLRCSPKSMYRLAHRLDIHSLKATALAAIEENLSKTNVLGELFSKFTSQYPVIQAAETKVLLENRTEPEVLEALPNITRKIIQGQMTHADVVLSDVMQQVFKD</sequence>
<protein>
    <submittedName>
        <fullName evidence="1">Uncharacterized protein</fullName>
    </submittedName>
</protein>
<proteinExistence type="predicted"/>
<dbReference type="EMBL" id="MU267891">
    <property type="protein sequence ID" value="KAH7907586.1"/>
    <property type="molecule type" value="Genomic_DNA"/>
</dbReference>
<name>A0ACB8A353_9AGAM</name>
<reference evidence="1" key="1">
    <citation type="journal article" date="2021" name="New Phytol.">
        <title>Evolutionary innovations through gain and loss of genes in the ectomycorrhizal Boletales.</title>
        <authorList>
            <person name="Wu G."/>
            <person name="Miyauchi S."/>
            <person name="Morin E."/>
            <person name="Kuo A."/>
            <person name="Drula E."/>
            <person name="Varga T."/>
            <person name="Kohler A."/>
            <person name="Feng B."/>
            <person name="Cao Y."/>
            <person name="Lipzen A."/>
            <person name="Daum C."/>
            <person name="Hundley H."/>
            <person name="Pangilinan J."/>
            <person name="Johnson J."/>
            <person name="Barry K."/>
            <person name="LaButti K."/>
            <person name="Ng V."/>
            <person name="Ahrendt S."/>
            <person name="Min B."/>
            <person name="Choi I.G."/>
            <person name="Park H."/>
            <person name="Plett J.M."/>
            <person name="Magnuson J."/>
            <person name="Spatafora J.W."/>
            <person name="Nagy L.G."/>
            <person name="Henrissat B."/>
            <person name="Grigoriev I.V."/>
            <person name="Yang Z.L."/>
            <person name="Xu J."/>
            <person name="Martin F.M."/>
        </authorList>
    </citation>
    <scope>NUCLEOTIDE SEQUENCE</scope>
    <source>
        <strain evidence="1">ATCC 28755</strain>
    </source>
</reference>
<evidence type="ECO:0000313" key="1">
    <source>
        <dbReference type="EMBL" id="KAH7907586.1"/>
    </source>
</evidence>
<organism evidence="1 2">
    <name type="scientific">Hygrophoropsis aurantiaca</name>
    <dbReference type="NCBI Taxonomy" id="72124"/>
    <lineage>
        <taxon>Eukaryota</taxon>
        <taxon>Fungi</taxon>
        <taxon>Dikarya</taxon>
        <taxon>Basidiomycota</taxon>
        <taxon>Agaricomycotina</taxon>
        <taxon>Agaricomycetes</taxon>
        <taxon>Agaricomycetidae</taxon>
        <taxon>Boletales</taxon>
        <taxon>Coniophorineae</taxon>
        <taxon>Hygrophoropsidaceae</taxon>
        <taxon>Hygrophoropsis</taxon>
    </lineage>
</organism>
<dbReference type="Proteomes" id="UP000790377">
    <property type="component" value="Unassembled WGS sequence"/>
</dbReference>
<keyword evidence="2" id="KW-1185">Reference proteome</keyword>